<dbReference type="InterPro" id="IPR024467">
    <property type="entry name" value="Xre/MbcA/ParS-like_toxin-bd"/>
</dbReference>
<dbReference type="EMBL" id="CP019650">
    <property type="protein sequence ID" value="AQQ67501.1"/>
    <property type="molecule type" value="Genomic_DNA"/>
</dbReference>
<evidence type="ECO:0000313" key="3">
    <source>
        <dbReference type="EMBL" id="AQQ67501.1"/>
    </source>
</evidence>
<proteinExistence type="predicted"/>
<dbReference type="Proteomes" id="UP000188219">
    <property type="component" value="Chromosome"/>
</dbReference>
<dbReference type="OrthoDB" id="565125at2"/>
<evidence type="ECO:0000313" key="4">
    <source>
        <dbReference type="Proteomes" id="UP000188219"/>
    </source>
</evidence>
<dbReference type="KEGG" id="maga:Mag101_07505"/>
<gene>
    <name evidence="3" type="ORF">Mag101_07505</name>
</gene>
<organism evidence="3 4">
    <name type="scientific">Microbulbifer agarilyticus</name>
    <dbReference type="NCBI Taxonomy" id="260552"/>
    <lineage>
        <taxon>Bacteria</taxon>
        <taxon>Pseudomonadati</taxon>
        <taxon>Pseudomonadota</taxon>
        <taxon>Gammaproteobacteria</taxon>
        <taxon>Cellvibrionales</taxon>
        <taxon>Microbulbiferaceae</taxon>
        <taxon>Microbulbifer</taxon>
    </lineage>
</organism>
<feature type="domain" description="Antitoxin Xre/MbcA/ParS-like toxin-binding" evidence="1">
    <location>
        <begin position="106"/>
        <end position="153"/>
    </location>
</feature>
<dbReference type="eggNOG" id="COG5642">
    <property type="taxonomic scope" value="Bacteria"/>
</dbReference>
<dbReference type="RefSeq" id="WP_077402945.1">
    <property type="nucleotide sequence ID" value="NZ_CP019650.1"/>
</dbReference>
<dbReference type="InterPro" id="IPR046847">
    <property type="entry name" value="Xre-like_HTH"/>
</dbReference>
<feature type="domain" description="Antitoxin Xre-like helix-turn-helix" evidence="2">
    <location>
        <begin position="44"/>
        <end position="101"/>
    </location>
</feature>
<dbReference type="STRING" id="260552.Mag101_07505"/>
<dbReference type="AlphaFoldDB" id="A0A1Q2M475"/>
<sequence>MLKPGSASTASSKLPFVQNRNIFGHVTYKIDSGGDMASPVHTPQATEDQVLLEATLSTANHLGLKKTELSGIIHLDDRTLRRRSGLAPQSAEGQLALLLIRAYRSAFVLMGGEEGAKTWFATANRALNGIPKELARRIDGLVRIVTYLDAMRGKV</sequence>
<keyword evidence="4" id="KW-1185">Reference proteome</keyword>
<dbReference type="GO" id="GO:0003677">
    <property type="term" value="F:DNA binding"/>
    <property type="evidence" value="ECO:0007669"/>
    <property type="project" value="InterPro"/>
</dbReference>
<accession>A0A1Q2M475</accession>
<dbReference type="Pfam" id="PF09722">
    <property type="entry name" value="Xre_MbcA_ParS_C"/>
    <property type="match status" value="1"/>
</dbReference>
<name>A0A1Q2M475_9GAMM</name>
<evidence type="ECO:0000259" key="2">
    <source>
        <dbReference type="Pfam" id="PF20432"/>
    </source>
</evidence>
<protein>
    <submittedName>
        <fullName evidence="3">Uncharacterized protein</fullName>
    </submittedName>
</protein>
<evidence type="ECO:0000259" key="1">
    <source>
        <dbReference type="Pfam" id="PF09722"/>
    </source>
</evidence>
<dbReference type="Pfam" id="PF20432">
    <property type="entry name" value="Xre-like-HTH"/>
    <property type="match status" value="1"/>
</dbReference>
<reference evidence="3" key="1">
    <citation type="submission" date="2017-02" db="EMBL/GenBank/DDBJ databases">
        <title>Genome of Microbulbifer agarilyticus GP101.</title>
        <authorList>
            <person name="Jung J."/>
            <person name="Bae S.S."/>
            <person name="Baek K."/>
        </authorList>
    </citation>
    <scope>NUCLEOTIDE SEQUENCE [LARGE SCALE GENOMIC DNA]</scope>
    <source>
        <strain evidence="3">GP101</strain>
    </source>
</reference>